<evidence type="ECO:0000256" key="4">
    <source>
        <dbReference type="ARBA" id="ARBA00023136"/>
    </source>
</evidence>
<evidence type="ECO:0000256" key="1">
    <source>
        <dbReference type="ARBA" id="ARBA00004141"/>
    </source>
</evidence>
<keyword evidence="3" id="KW-1133">Transmembrane helix</keyword>
<evidence type="ECO:0000256" key="3">
    <source>
        <dbReference type="ARBA" id="ARBA00022989"/>
    </source>
</evidence>
<feature type="compositionally biased region" description="Low complexity" evidence="5">
    <location>
        <begin position="334"/>
        <end position="346"/>
    </location>
</feature>
<feature type="region of interest" description="Disordered" evidence="5">
    <location>
        <begin position="1"/>
        <end position="73"/>
    </location>
</feature>
<keyword evidence="4" id="KW-0472">Membrane</keyword>
<gene>
    <name evidence="6" type="ORF">AMON00008_LOCUS15228</name>
</gene>
<evidence type="ECO:0000313" key="6">
    <source>
        <dbReference type="EMBL" id="CAE4575608.1"/>
    </source>
</evidence>
<evidence type="ECO:0000256" key="5">
    <source>
        <dbReference type="SAM" id="MobiDB-lite"/>
    </source>
</evidence>
<keyword evidence="2" id="KW-0812">Transmembrane</keyword>
<dbReference type="EMBL" id="HBNR01022807">
    <property type="protein sequence ID" value="CAE4575608.1"/>
    <property type="molecule type" value="Transcribed_RNA"/>
</dbReference>
<evidence type="ECO:0000256" key="2">
    <source>
        <dbReference type="ARBA" id="ARBA00022692"/>
    </source>
</evidence>
<dbReference type="GO" id="GO:0016020">
    <property type="term" value="C:membrane"/>
    <property type="evidence" value="ECO:0007669"/>
    <property type="project" value="UniProtKB-SubCell"/>
</dbReference>
<feature type="compositionally biased region" description="Basic and acidic residues" evidence="5">
    <location>
        <begin position="59"/>
        <end position="70"/>
    </location>
</feature>
<name>A0A7S4Q8B2_9DINO</name>
<feature type="region of interest" description="Disordered" evidence="5">
    <location>
        <begin position="334"/>
        <end position="355"/>
    </location>
</feature>
<dbReference type="AlphaFoldDB" id="A0A7S4Q8B2"/>
<sequence length="440" mass="44735">MFRRLPSCTAARLPKRGSAGGTGSSGSGPDPWWSQELERRRRERAAGLGRGSPAGPPREVPRPRAGRESSAEAARAAAEAAAQAAAAARASAELAEEVRRGSEELQLFAYPASRRFPWATVALLAASGGFTAATALYWHHRVCRAQTVEELLPLLSSFTGAAGACSVSGDQLARGEVHRLLLASLLRAGEQPARALADAAVLVCCGTLLERLHGPGFMLAVVAGTTAASNALAVLAHGSAVAAPPAAGGSAPRAGDRGAASIASTSGGIVALGTLCALRYGRWAAWPGLPLPLSWLLAPVLVADISAAAGYFRQLPAYKAALADHAAEVTSQVGADAGPAAPDPAGGSPGDELEDARLTPSGFELAVALAACRSAETCARAECRPPAEEIASWREDLERASEASAPLPPDGAFWADAAGAALTAVLAVAARGRLRARPVA</sequence>
<comment type="subcellular location">
    <subcellularLocation>
        <location evidence="1">Membrane</location>
        <topology evidence="1">Multi-pass membrane protein</topology>
    </subcellularLocation>
</comment>
<dbReference type="SUPFAM" id="SSF144091">
    <property type="entry name" value="Rhomboid-like"/>
    <property type="match status" value="1"/>
</dbReference>
<dbReference type="InterPro" id="IPR035952">
    <property type="entry name" value="Rhomboid-like_sf"/>
</dbReference>
<accession>A0A7S4Q8B2</accession>
<proteinExistence type="predicted"/>
<reference evidence="6" key="1">
    <citation type="submission" date="2021-01" db="EMBL/GenBank/DDBJ databases">
        <authorList>
            <person name="Corre E."/>
            <person name="Pelletier E."/>
            <person name="Niang G."/>
            <person name="Scheremetjew M."/>
            <person name="Finn R."/>
            <person name="Kale V."/>
            <person name="Holt S."/>
            <person name="Cochrane G."/>
            <person name="Meng A."/>
            <person name="Brown T."/>
            <person name="Cohen L."/>
        </authorList>
    </citation>
    <scope>NUCLEOTIDE SEQUENCE</scope>
    <source>
        <strain evidence="6">CCMP3105</strain>
    </source>
</reference>
<protein>
    <submittedName>
        <fullName evidence="6">Uncharacterized protein</fullName>
    </submittedName>
</protein>
<dbReference type="Gene3D" id="1.20.1540.10">
    <property type="entry name" value="Rhomboid-like"/>
    <property type="match status" value="1"/>
</dbReference>
<organism evidence="6">
    <name type="scientific">Alexandrium monilatum</name>
    <dbReference type="NCBI Taxonomy" id="311494"/>
    <lineage>
        <taxon>Eukaryota</taxon>
        <taxon>Sar</taxon>
        <taxon>Alveolata</taxon>
        <taxon>Dinophyceae</taxon>
        <taxon>Gonyaulacales</taxon>
        <taxon>Pyrocystaceae</taxon>
        <taxon>Alexandrium</taxon>
    </lineage>
</organism>